<evidence type="ECO:0000313" key="2">
    <source>
        <dbReference type="EMBL" id="MDH6182134.1"/>
    </source>
</evidence>
<dbReference type="RefSeq" id="WP_322134422.1">
    <property type="nucleotide sequence ID" value="NZ_CP085036.1"/>
</dbReference>
<protein>
    <recommendedName>
        <fullName evidence="4">Lipoprotein</fullName>
    </recommendedName>
</protein>
<keyword evidence="1" id="KW-0732">Signal</keyword>
<evidence type="ECO:0000256" key="1">
    <source>
        <dbReference type="SAM" id="SignalP"/>
    </source>
</evidence>
<dbReference type="PROSITE" id="PS51257">
    <property type="entry name" value="PROKAR_LIPOPROTEIN"/>
    <property type="match status" value="1"/>
</dbReference>
<reference evidence="2 3" key="1">
    <citation type="submission" date="2023-04" db="EMBL/GenBank/DDBJ databases">
        <title>Genome Encyclopedia of Bacteria and Archaea VI: Functional Genomics of Type Strains.</title>
        <authorList>
            <person name="Whitman W."/>
        </authorList>
    </citation>
    <scope>NUCLEOTIDE SEQUENCE [LARGE SCALE GENOMIC DNA]</scope>
    <source>
        <strain evidence="2 3">SG_E_30_P1</strain>
    </source>
</reference>
<feature type="signal peptide" evidence="1">
    <location>
        <begin position="1"/>
        <end position="23"/>
    </location>
</feature>
<feature type="chain" id="PRO_5045409643" description="Lipoprotein" evidence="1">
    <location>
        <begin position="24"/>
        <end position="137"/>
    </location>
</feature>
<proteinExistence type="predicted"/>
<evidence type="ECO:0000313" key="3">
    <source>
        <dbReference type="Proteomes" id="UP001160142"/>
    </source>
</evidence>
<sequence length="137" mass="14310">MKTRWFAAAALALPLLLAGCVGGAVTNYQGEPEQFAGEPGGDADSGLQAFWLQEGAQLAITLSGSSGCPYIVTSITVLEKAGEGNRISAEVPPIPEDKACTMDFVPHTTVFSTPGEVTTTEPLTIEVMDSEIVLPIK</sequence>
<gene>
    <name evidence="2" type="ORF">M2152_002316</name>
</gene>
<evidence type="ECO:0008006" key="4">
    <source>
        <dbReference type="Google" id="ProtNLM"/>
    </source>
</evidence>
<dbReference type="EMBL" id="JARXVQ010000001">
    <property type="protein sequence ID" value="MDH6182134.1"/>
    <property type="molecule type" value="Genomic_DNA"/>
</dbReference>
<name>A0ABT6KQL5_9MICO</name>
<accession>A0ABT6KQL5</accession>
<dbReference type="Proteomes" id="UP001160142">
    <property type="component" value="Unassembled WGS sequence"/>
</dbReference>
<comment type="caution">
    <text evidence="2">The sequence shown here is derived from an EMBL/GenBank/DDBJ whole genome shotgun (WGS) entry which is preliminary data.</text>
</comment>
<organism evidence="2 3">
    <name type="scientific">Antiquaquibacter oligotrophicus</name>
    <dbReference type="NCBI Taxonomy" id="2880260"/>
    <lineage>
        <taxon>Bacteria</taxon>
        <taxon>Bacillati</taxon>
        <taxon>Actinomycetota</taxon>
        <taxon>Actinomycetes</taxon>
        <taxon>Micrococcales</taxon>
        <taxon>Microbacteriaceae</taxon>
        <taxon>Antiquaquibacter</taxon>
    </lineage>
</organism>
<keyword evidence="3" id="KW-1185">Reference proteome</keyword>